<dbReference type="Pfam" id="PF07155">
    <property type="entry name" value="ECF-ribofla_trS"/>
    <property type="match status" value="1"/>
</dbReference>
<dbReference type="PANTHER" id="PTHR37815:SF3">
    <property type="entry name" value="UPF0397 PROTEIN SPR0429"/>
    <property type="match status" value="1"/>
</dbReference>
<dbReference type="RefSeq" id="WP_092559663.1">
    <property type="nucleotide sequence ID" value="NZ_FOYZ01000003.1"/>
</dbReference>
<keyword evidence="2 3" id="KW-1133">Transmembrane helix</keyword>
<dbReference type="Proteomes" id="UP000199659">
    <property type="component" value="Unassembled WGS sequence"/>
</dbReference>
<proteinExistence type="predicted"/>
<accession>A0A1I6IR79</accession>
<feature type="transmembrane region" description="Helical" evidence="3">
    <location>
        <begin position="143"/>
        <end position="162"/>
    </location>
</feature>
<dbReference type="InterPro" id="IPR009825">
    <property type="entry name" value="ECF_substrate-spec-like"/>
</dbReference>
<dbReference type="PANTHER" id="PTHR37815">
    <property type="entry name" value="UPF0397 PROTEIN BC_2624-RELATED"/>
    <property type="match status" value="1"/>
</dbReference>
<dbReference type="EMBL" id="FOYZ01000003">
    <property type="protein sequence ID" value="SFR69216.1"/>
    <property type="molecule type" value="Genomic_DNA"/>
</dbReference>
<name>A0A1I6IR79_9FIRM</name>
<sequence length="173" mass="18367">MKKDRITKLTLAALMAALTYVATTIVKIPSPTNGFIHPGDGMVFLSGILLGPIYGAFAAGIGSMLVDLLSGYTQYVLGTFVIKALAAFTCGLLYRVLSTRFHNAILPSILSGLAASSIIVLGYFGYTYLFLGMGISAAADIPGNIIQTLFGTFTVTIIFPALKKANIFTYITH</sequence>
<evidence type="ECO:0000256" key="3">
    <source>
        <dbReference type="SAM" id="Phobius"/>
    </source>
</evidence>
<evidence type="ECO:0000256" key="1">
    <source>
        <dbReference type="ARBA" id="ARBA00022692"/>
    </source>
</evidence>
<keyword evidence="1 3" id="KW-0812">Transmembrane</keyword>
<feature type="transmembrane region" description="Helical" evidence="3">
    <location>
        <begin position="48"/>
        <end position="68"/>
    </location>
</feature>
<dbReference type="STRING" id="37658.SAMN05661086_01070"/>
<feature type="transmembrane region" description="Helical" evidence="3">
    <location>
        <begin position="75"/>
        <end position="97"/>
    </location>
</feature>
<keyword evidence="3" id="KW-0472">Membrane</keyword>
<gene>
    <name evidence="4" type="ORF">SAMN05661086_01070</name>
</gene>
<protein>
    <submittedName>
        <fullName evidence="4">Uncharacterized membrane protein</fullName>
    </submittedName>
</protein>
<dbReference type="AlphaFoldDB" id="A0A1I6IR79"/>
<evidence type="ECO:0000313" key="5">
    <source>
        <dbReference type="Proteomes" id="UP000199659"/>
    </source>
</evidence>
<dbReference type="Gene3D" id="1.10.1760.20">
    <property type="match status" value="1"/>
</dbReference>
<evidence type="ECO:0000313" key="4">
    <source>
        <dbReference type="EMBL" id="SFR69216.1"/>
    </source>
</evidence>
<evidence type="ECO:0000256" key="2">
    <source>
        <dbReference type="ARBA" id="ARBA00022989"/>
    </source>
</evidence>
<dbReference type="OrthoDB" id="411368at2"/>
<feature type="transmembrane region" description="Helical" evidence="3">
    <location>
        <begin position="109"/>
        <end position="131"/>
    </location>
</feature>
<reference evidence="4 5" key="1">
    <citation type="submission" date="2016-10" db="EMBL/GenBank/DDBJ databases">
        <authorList>
            <person name="de Groot N.N."/>
        </authorList>
    </citation>
    <scope>NUCLEOTIDE SEQUENCE [LARGE SCALE GENOMIC DNA]</scope>
    <source>
        <strain evidence="4 5">743A</strain>
    </source>
</reference>
<dbReference type="GO" id="GO:0016020">
    <property type="term" value="C:membrane"/>
    <property type="evidence" value="ECO:0007669"/>
    <property type="project" value="InterPro"/>
</dbReference>
<organism evidence="4 5">
    <name type="scientific">Anaeromicropila populeti</name>
    <dbReference type="NCBI Taxonomy" id="37658"/>
    <lineage>
        <taxon>Bacteria</taxon>
        <taxon>Bacillati</taxon>
        <taxon>Bacillota</taxon>
        <taxon>Clostridia</taxon>
        <taxon>Lachnospirales</taxon>
        <taxon>Lachnospiraceae</taxon>
        <taxon>Anaeromicropila</taxon>
    </lineage>
</organism>
<keyword evidence="5" id="KW-1185">Reference proteome</keyword>